<dbReference type="Gene3D" id="3.40.50.450">
    <property type="match status" value="1"/>
</dbReference>
<dbReference type="Pfam" id="PF05014">
    <property type="entry name" value="Nuc_deoxyrib_tr"/>
    <property type="match status" value="1"/>
</dbReference>
<evidence type="ECO:0000313" key="2">
    <source>
        <dbReference type="Proteomes" id="UP000422837"/>
    </source>
</evidence>
<gene>
    <name evidence="1" type="ORF">GFU50_04310</name>
</gene>
<dbReference type="AlphaFoldDB" id="A0ABD6YXM6"/>
<dbReference type="InterPro" id="IPR007710">
    <property type="entry name" value="Nucleoside_deoxyribTrfase"/>
</dbReference>
<name>A0ABD6YXM6_ENTCA</name>
<dbReference type="Proteomes" id="UP000422837">
    <property type="component" value="Chromosome"/>
</dbReference>
<proteinExistence type="predicted"/>
<dbReference type="SUPFAM" id="SSF52309">
    <property type="entry name" value="N-(deoxy)ribosyltransferase-like"/>
    <property type="match status" value="1"/>
</dbReference>
<evidence type="ECO:0000313" key="1">
    <source>
        <dbReference type="EMBL" id="QGN28772.1"/>
    </source>
</evidence>
<protein>
    <submittedName>
        <fullName evidence="1">Nucleoside 2-deoxyribosyltransferase</fullName>
    </submittedName>
</protein>
<dbReference type="EMBL" id="CP046123">
    <property type="protein sequence ID" value="QGN28772.1"/>
    <property type="molecule type" value="Genomic_DNA"/>
</dbReference>
<accession>A0ABD6YXM6</accession>
<reference evidence="1 2" key="1">
    <citation type="submission" date="2019-11" db="EMBL/GenBank/DDBJ databases">
        <title>Detection and genome characteristic of a blood enterococcus casselifavus isolate from Zhengzhou,china.</title>
        <authorList>
            <person name="Wen P."/>
        </authorList>
    </citation>
    <scope>NUCLEOTIDE SEQUENCE [LARGE SCALE GENOMIC DNA]</scope>
    <source>
        <strain evidence="1 2">EC291</strain>
    </source>
</reference>
<sequence length="146" mass="16248">MKHVYLAGPFFSNEPIARLKQVESCLAEDPQPLAVYAPRLYQESSSEPYTPKWAREVFEKDMLELTRADVVVAVLDDHEGIADPGTAFEIGAAHVRNKPVIAFQEKAAAVNLMLTESVQAYLTDLAARTAYDFEAMAHRAFVGDYI</sequence>
<organism evidence="1 2">
    <name type="scientific">Enterococcus casseliflavus</name>
    <name type="common">Enterococcus flavescens</name>
    <dbReference type="NCBI Taxonomy" id="37734"/>
    <lineage>
        <taxon>Bacteria</taxon>
        <taxon>Bacillati</taxon>
        <taxon>Bacillota</taxon>
        <taxon>Bacilli</taxon>
        <taxon>Lactobacillales</taxon>
        <taxon>Enterococcaceae</taxon>
        <taxon>Enterococcus</taxon>
    </lineage>
</organism>
<dbReference type="RefSeq" id="WP_010747724.1">
    <property type="nucleotide sequence ID" value="NZ_CP046123.1"/>
</dbReference>